<keyword evidence="2" id="KW-0812">Transmembrane</keyword>
<proteinExistence type="predicted"/>
<evidence type="ECO:0000313" key="4">
    <source>
        <dbReference type="Proteomes" id="UP000076871"/>
    </source>
</evidence>
<dbReference type="STRING" id="1314785.A0A165DRI5"/>
<reference evidence="3 4" key="1">
    <citation type="journal article" date="2016" name="Mol. Biol. Evol.">
        <title>Comparative Genomics of Early-Diverging Mushroom-Forming Fungi Provides Insights into the Origins of Lignocellulose Decay Capabilities.</title>
        <authorList>
            <person name="Nagy L.G."/>
            <person name="Riley R."/>
            <person name="Tritt A."/>
            <person name="Adam C."/>
            <person name="Daum C."/>
            <person name="Floudas D."/>
            <person name="Sun H."/>
            <person name="Yadav J.S."/>
            <person name="Pangilinan J."/>
            <person name="Larsson K.H."/>
            <person name="Matsuura K."/>
            <person name="Barry K."/>
            <person name="Labutti K."/>
            <person name="Kuo R."/>
            <person name="Ohm R.A."/>
            <person name="Bhattacharya S.S."/>
            <person name="Shirouzu T."/>
            <person name="Yoshinaga Y."/>
            <person name="Martin F.M."/>
            <person name="Grigoriev I.V."/>
            <person name="Hibbett D.S."/>
        </authorList>
    </citation>
    <scope>NUCLEOTIDE SEQUENCE [LARGE SCALE GENOMIC DNA]</scope>
    <source>
        <strain evidence="3 4">93-53</strain>
    </source>
</reference>
<evidence type="ECO:0000313" key="3">
    <source>
        <dbReference type="EMBL" id="KZT05476.1"/>
    </source>
</evidence>
<keyword evidence="2" id="KW-0472">Membrane</keyword>
<keyword evidence="1" id="KW-0175">Coiled coil</keyword>
<evidence type="ECO:0000256" key="2">
    <source>
        <dbReference type="SAM" id="Phobius"/>
    </source>
</evidence>
<feature type="coiled-coil region" evidence="1">
    <location>
        <begin position="54"/>
        <end position="99"/>
    </location>
</feature>
<name>A0A165DRI5_9APHY</name>
<dbReference type="GeneID" id="63824132"/>
<feature type="transmembrane region" description="Helical" evidence="2">
    <location>
        <begin position="18"/>
        <end position="37"/>
    </location>
</feature>
<dbReference type="RefSeq" id="XP_040763216.1">
    <property type="nucleotide sequence ID" value="XM_040907103.1"/>
</dbReference>
<protein>
    <submittedName>
        <fullName evidence="3">Uncharacterized protein</fullName>
    </submittedName>
</protein>
<dbReference type="InParanoid" id="A0A165DRI5"/>
<gene>
    <name evidence="3" type="ORF">LAESUDRAFT_714984</name>
</gene>
<organism evidence="3 4">
    <name type="scientific">Laetiporus sulphureus 93-53</name>
    <dbReference type="NCBI Taxonomy" id="1314785"/>
    <lineage>
        <taxon>Eukaryota</taxon>
        <taxon>Fungi</taxon>
        <taxon>Dikarya</taxon>
        <taxon>Basidiomycota</taxon>
        <taxon>Agaricomycotina</taxon>
        <taxon>Agaricomycetes</taxon>
        <taxon>Polyporales</taxon>
        <taxon>Laetiporus</taxon>
    </lineage>
</organism>
<feature type="coiled-coil region" evidence="1">
    <location>
        <begin position="423"/>
        <end position="450"/>
    </location>
</feature>
<keyword evidence="2" id="KW-1133">Transmembrane helix</keyword>
<evidence type="ECO:0000256" key="1">
    <source>
        <dbReference type="SAM" id="Coils"/>
    </source>
</evidence>
<keyword evidence="4" id="KW-1185">Reference proteome</keyword>
<sequence length="459" mass="51259">MAGILAIICDIARLFARAVAYIFVGVANLLLSIATLLQGSTDVHDSNLQPKDELEGGRDDVERLRSNVKRLQRQLADAEKQIKEEKRRELGEMDQINNEWKIKFSQLEQQVSVRDQKIVSMGIELQNSQRQNAAYVEERERIQALSEARRIELLAAQSYFNTADTTSESDVVRIVQTLNAEIFKTTKAIADLFKTTHKEKPDDATLDQARKRVGQHTARLLMSSVDHEQDTVFLETAVQAAIVEFSASLTSAWDLEFLHVDTMALAHRQMRITETPSVAGRWRALAHKYEPQSSRTGHTWEEMFFHSLLASIAAVLTLAKGSQDAIASVQDNLRVLVRTILALRKMIGEEIVGTDYVVTIGVADERFVPDNMEDALDPDVKGDADKAGSPVFCPSDLGLLRVEKPTADVEENQLSMKTLIRHKVVLKRTIQELLAEANLSEDEIAEVVAQSVAVAEGYL</sequence>
<dbReference type="EMBL" id="KV427630">
    <property type="protein sequence ID" value="KZT05476.1"/>
    <property type="molecule type" value="Genomic_DNA"/>
</dbReference>
<accession>A0A165DRI5</accession>
<dbReference type="AlphaFoldDB" id="A0A165DRI5"/>
<dbReference type="OrthoDB" id="3222645at2759"/>
<dbReference type="Proteomes" id="UP000076871">
    <property type="component" value="Unassembled WGS sequence"/>
</dbReference>